<reference evidence="3 4" key="1">
    <citation type="submission" date="2016-10" db="EMBL/GenBank/DDBJ databases">
        <authorList>
            <person name="de Groot N.N."/>
        </authorList>
    </citation>
    <scope>NUCLEOTIDE SEQUENCE [LARGE SCALE GENOMIC DNA]</scope>
    <source>
        <strain evidence="3 4">DSM 18979</strain>
    </source>
</reference>
<gene>
    <name evidence="3" type="ORF">SAMN05660297_02377</name>
</gene>
<keyword evidence="3" id="KW-0645">Protease</keyword>
<dbReference type="AlphaFoldDB" id="A0A1I0EBM6"/>
<dbReference type="GO" id="GO:0006508">
    <property type="term" value="P:proteolysis"/>
    <property type="evidence" value="ECO:0007669"/>
    <property type="project" value="UniProtKB-KW"/>
</dbReference>
<feature type="transmembrane region" description="Helical" evidence="1">
    <location>
        <begin position="12"/>
        <end position="34"/>
    </location>
</feature>
<evidence type="ECO:0000259" key="2">
    <source>
        <dbReference type="Pfam" id="PF02517"/>
    </source>
</evidence>
<dbReference type="Proteomes" id="UP000199568">
    <property type="component" value="Unassembled WGS sequence"/>
</dbReference>
<name>A0A1I0EBM6_9FIRM</name>
<protein>
    <submittedName>
        <fullName evidence="3">CAAX protease self-immunity</fullName>
    </submittedName>
</protein>
<keyword evidence="1" id="KW-0812">Transmembrane</keyword>
<dbReference type="Pfam" id="PF02517">
    <property type="entry name" value="Rce1-like"/>
    <property type="match status" value="1"/>
</dbReference>
<keyword evidence="1" id="KW-0472">Membrane</keyword>
<dbReference type="GO" id="GO:0080120">
    <property type="term" value="P:CAAX-box protein maturation"/>
    <property type="evidence" value="ECO:0007669"/>
    <property type="project" value="UniProtKB-ARBA"/>
</dbReference>
<proteinExistence type="predicted"/>
<keyword evidence="4" id="KW-1185">Reference proteome</keyword>
<dbReference type="OrthoDB" id="357883at2"/>
<feature type="domain" description="CAAX prenyl protease 2/Lysostaphin resistance protein A-like" evidence="2">
    <location>
        <begin position="126"/>
        <end position="233"/>
    </location>
</feature>
<evidence type="ECO:0000256" key="1">
    <source>
        <dbReference type="SAM" id="Phobius"/>
    </source>
</evidence>
<feature type="transmembrane region" description="Helical" evidence="1">
    <location>
        <begin position="122"/>
        <end position="140"/>
    </location>
</feature>
<feature type="transmembrane region" description="Helical" evidence="1">
    <location>
        <begin position="191"/>
        <end position="218"/>
    </location>
</feature>
<keyword evidence="1" id="KW-1133">Transmembrane helix</keyword>
<feature type="transmembrane region" description="Helical" evidence="1">
    <location>
        <begin position="225"/>
        <end position="242"/>
    </location>
</feature>
<accession>A0A1I0EBM6</accession>
<evidence type="ECO:0000313" key="4">
    <source>
        <dbReference type="Proteomes" id="UP000199568"/>
    </source>
</evidence>
<evidence type="ECO:0000313" key="3">
    <source>
        <dbReference type="EMBL" id="SET42593.1"/>
    </source>
</evidence>
<dbReference type="GO" id="GO:0004175">
    <property type="term" value="F:endopeptidase activity"/>
    <property type="evidence" value="ECO:0007669"/>
    <property type="project" value="UniProtKB-ARBA"/>
</dbReference>
<feature type="transmembrane region" description="Helical" evidence="1">
    <location>
        <begin position="161"/>
        <end position="179"/>
    </location>
</feature>
<dbReference type="EMBL" id="FOHU01000010">
    <property type="protein sequence ID" value="SET42593.1"/>
    <property type="molecule type" value="Genomic_DNA"/>
</dbReference>
<keyword evidence="3" id="KW-0378">Hydrolase</keyword>
<feature type="transmembrane region" description="Helical" evidence="1">
    <location>
        <begin position="40"/>
        <end position="59"/>
    </location>
</feature>
<dbReference type="InterPro" id="IPR003675">
    <property type="entry name" value="Rce1/LyrA-like_dom"/>
</dbReference>
<feature type="transmembrane region" description="Helical" evidence="1">
    <location>
        <begin position="254"/>
        <end position="271"/>
    </location>
</feature>
<dbReference type="STRING" id="426128.SAMN05660297_02377"/>
<feature type="transmembrane region" description="Helical" evidence="1">
    <location>
        <begin position="79"/>
        <end position="102"/>
    </location>
</feature>
<sequence length="293" mass="32808">MRKKLKDISFSKPLILSICLMCIAMIFRLLDIFVFRLDDLLGEIILSKMIGFIIVILFVKIAGDNLSSIGFNVNNKWSIFILGIVITSALMILGYVGEFLIFASDSPQLIIAAIDPKAGVTGGIGFALFLLLGNAINCFMEEGLFRGIMIPMLNKKYSVRMAIFLQALLFGIWHIPWAFKWYISGMVSGSNGFIMALVFNSIPMILIGIVFGVMYYYTNSIWTPWISHFIINSILNLVHISINGELNVDMTIRMSVFLATILILVPVLIMITKKLNRIPVEYNSKTNLSSAVK</sequence>
<organism evidence="3 4">
    <name type="scientific">Natronincola peptidivorans</name>
    <dbReference type="NCBI Taxonomy" id="426128"/>
    <lineage>
        <taxon>Bacteria</taxon>
        <taxon>Bacillati</taxon>
        <taxon>Bacillota</taxon>
        <taxon>Clostridia</taxon>
        <taxon>Peptostreptococcales</taxon>
        <taxon>Natronincolaceae</taxon>
        <taxon>Natronincola</taxon>
    </lineage>
</organism>